<keyword evidence="2" id="KW-0808">Transferase</keyword>
<feature type="domain" description="N-acetyltransferase" evidence="1">
    <location>
        <begin position="6"/>
        <end position="195"/>
    </location>
</feature>
<proteinExistence type="predicted"/>
<gene>
    <name evidence="2" type="ORF">EV190_107130</name>
</gene>
<reference evidence="2 3" key="1">
    <citation type="submission" date="2019-03" db="EMBL/GenBank/DDBJ databases">
        <title>Genomic Encyclopedia of Type Strains, Phase IV (KMG-IV): sequencing the most valuable type-strain genomes for metagenomic binning, comparative biology and taxonomic classification.</title>
        <authorList>
            <person name="Goeker M."/>
        </authorList>
    </citation>
    <scope>NUCLEOTIDE SEQUENCE [LARGE SCALE GENOMIC DNA]</scope>
    <source>
        <strain evidence="2 3">DSM 46770</strain>
    </source>
</reference>
<dbReference type="Gene3D" id="3.40.630.30">
    <property type="match status" value="1"/>
</dbReference>
<organism evidence="2 3">
    <name type="scientific">Actinorugispora endophytica</name>
    <dbReference type="NCBI Taxonomy" id="1605990"/>
    <lineage>
        <taxon>Bacteria</taxon>
        <taxon>Bacillati</taxon>
        <taxon>Actinomycetota</taxon>
        <taxon>Actinomycetes</taxon>
        <taxon>Streptosporangiales</taxon>
        <taxon>Nocardiopsidaceae</taxon>
        <taxon>Actinorugispora</taxon>
    </lineage>
</organism>
<accession>A0A4R6V199</accession>
<keyword evidence="3" id="KW-1185">Reference proteome</keyword>
<evidence type="ECO:0000259" key="1">
    <source>
        <dbReference type="PROSITE" id="PS51186"/>
    </source>
</evidence>
<dbReference type="SUPFAM" id="SSF55729">
    <property type="entry name" value="Acyl-CoA N-acyltransferases (Nat)"/>
    <property type="match status" value="1"/>
</dbReference>
<evidence type="ECO:0000313" key="3">
    <source>
        <dbReference type="Proteomes" id="UP000295281"/>
    </source>
</evidence>
<dbReference type="PANTHER" id="PTHR42791">
    <property type="entry name" value="GNAT FAMILY ACETYLTRANSFERASE"/>
    <property type="match status" value="1"/>
</dbReference>
<evidence type="ECO:0000313" key="2">
    <source>
        <dbReference type="EMBL" id="TDQ52298.1"/>
    </source>
</evidence>
<dbReference type="EMBL" id="SNYN01000007">
    <property type="protein sequence ID" value="TDQ52298.1"/>
    <property type="molecule type" value="Genomic_DNA"/>
</dbReference>
<dbReference type="PROSITE" id="PS51186">
    <property type="entry name" value="GNAT"/>
    <property type="match status" value="1"/>
</dbReference>
<name>A0A4R6V199_9ACTN</name>
<protein>
    <submittedName>
        <fullName evidence="2">Acetyltransferase (GNAT) family protein</fullName>
    </submittedName>
</protein>
<dbReference type="CDD" id="cd04301">
    <property type="entry name" value="NAT_SF"/>
    <property type="match status" value="1"/>
</dbReference>
<dbReference type="OrthoDB" id="7057833at2"/>
<dbReference type="Pfam" id="PF00583">
    <property type="entry name" value="Acetyltransf_1"/>
    <property type="match status" value="1"/>
</dbReference>
<dbReference type="InterPro" id="IPR052523">
    <property type="entry name" value="Trichothecene_AcTrans"/>
</dbReference>
<comment type="caution">
    <text evidence="2">The sequence shown here is derived from an EMBL/GenBank/DDBJ whole genome shotgun (WGS) entry which is preliminary data.</text>
</comment>
<dbReference type="GO" id="GO:0016747">
    <property type="term" value="F:acyltransferase activity, transferring groups other than amino-acyl groups"/>
    <property type="evidence" value="ECO:0007669"/>
    <property type="project" value="InterPro"/>
</dbReference>
<dbReference type="PANTHER" id="PTHR42791:SF1">
    <property type="entry name" value="N-ACETYLTRANSFERASE DOMAIN-CONTAINING PROTEIN"/>
    <property type="match status" value="1"/>
</dbReference>
<dbReference type="Proteomes" id="UP000295281">
    <property type="component" value="Unassembled WGS sequence"/>
</dbReference>
<dbReference type="RefSeq" id="WP_133741641.1">
    <property type="nucleotide sequence ID" value="NZ_SNYN01000007.1"/>
</dbReference>
<dbReference type="InterPro" id="IPR000182">
    <property type="entry name" value="GNAT_dom"/>
</dbReference>
<dbReference type="AlphaFoldDB" id="A0A4R6V199"/>
<dbReference type="InterPro" id="IPR016181">
    <property type="entry name" value="Acyl_CoA_acyltransferase"/>
</dbReference>
<sequence length="195" mass="20528">METGETDVRKAVEADLGVVADTLADAFADYAWTRWALPPDGHRRRLRAAQHHFAARVGLPLGTLHVAGGGAAAALWVPAGSAVPPEVFADPGLLGLYGDRLAAVAEAEEALAAHRPDGPHWTLATVGVRPGAQGRGLGARVLAPGLRSARESGVPAYLETSAERNVRFYERLGFGVTAELEPPGGAPRTWCMLRD</sequence>